<sequence>MHMETFSSLLVLKNGANGLLGSLRNVVN</sequence>
<proteinExistence type="predicted"/>
<accession>A0A2P2Q4R3</accession>
<protein>
    <submittedName>
        <fullName evidence="1">Uncharacterized protein</fullName>
    </submittedName>
</protein>
<organism evidence="1">
    <name type="scientific">Rhizophora mucronata</name>
    <name type="common">Asiatic mangrove</name>
    <dbReference type="NCBI Taxonomy" id="61149"/>
    <lineage>
        <taxon>Eukaryota</taxon>
        <taxon>Viridiplantae</taxon>
        <taxon>Streptophyta</taxon>
        <taxon>Embryophyta</taxon>
        <taxon>Tracheophyta</taxon>
        <taxon>Spermatophyta</taxon>
        <taxon>Magnoliopsida</taxon>
        <taxon>eudicotyledons</taxon>
        <taxon>Gunneridae</taxon>
        <taxon>Pentapetalae</taxon>
        <taxon>rosids</taxon>
        <taxon>fabids</taxon>
        <taxon>Malpighiales</taxon>
        <taxon>Rhizophoraceae</taxon>
        <taxon>Rhizophora</taxon>
    </lineage>
</organism>
<evidence type="ECO:0000313" key="1">
    <source>
        <dbReference type="EMBL" id="MBX61970.1"/>
    </source>
</evidence>
<reference evidence="1" key="1">
    <citation type="submission" date="2018-02" db="EMBL/GenBank/DDBJ databases">
        <title>Rhizophora mucronata_Transcriptome.</title>
        <authorList>
            <person name="Meera S.P."/>
            <person name="Sreeshan A."/>
            <person name="Augustine A."/>
        </authorList>
    </citation>
    <scope>NUCLEOTIDE SEQUENCE</scope>
    <source>
        <tissue evidence="1">Leaf</tissue>
    </source>
</reference>
<dbReference type="AlphaFoldDB" id="A0A2P2Q4R3"/>
<name>A0A2P2Q4R3_RHIMU</name>
<dbReference type="EMBL" id="GGEC01081486">
    <property type="protein sequence ID" value="MBX61970.1"/>
    <property type="molecule type" value="Transcribed_RNA"/>
</dbReference>